<dbReference type="Proteomes" id="UP000829998">
    <property type="component" value="Chromosome"/>
</dbReference>
<dbReference type="RefSeq" id="WP_248725858.1">
    <property type="nucleotide sequence ID" value="NZ_CP096829.1"/>
</dbReference>
<sequence length="145" mass="17428">MKKTKILDCLDKLLKHESRLIILERIFKGSLKDDSYSKISASASNPCRCKSSFSKIEFANLFYILMDEEILFFQKCDKKNNRIEFQKFLENNFTYSGKNDKQCEIKNISKEFAESKGYTYREKQIEFLNLLIFRFQERKSRIENW</sequence>
<organism evidence="1 2">
    <name type="scientific">Flavobacterium humidisoli</name>
    <dbReference type="NCBI Taxonomy" id="2937442"/>
    <lineage>
        <taxon>Bacteria</taxon>
        <taxon>Pseudomonadati</taxon>
        <taxon>Bacteroidota</taxon>
        <taxon>Flavobacteriia</taxon>
        <taxon>Flavobacteriales</taxon>
        <taxon>Flavobacteriaceae</taxon>
        <taxon>Flavobacterium</taxon>
    </lineage>
</organism>
<evidence type="ECO:0000313" key="2">
    <source>
        <dbReference type="Proteomes" id="UP000829998"/>
    </source>
</evidence>
<keyword evidence="2" id="KW-1185">Reference proteome</keyword>
<accession>A0ABY4LK63</accession>
<gene>
    <name evidence="1" type="ORF">M0M44_12020</name>
</gene>
<name>A0ABY4LK63_9FLAO</name>
<reference evidence="1 2" key="1">
    <citation type="submission" date="2022-04" db="EMBL/GenBank/DDBJ databases">
        <authorList>
            <person name="Ra J.-S."/>
            <person name="Kim S.-B."/>
        </authorList>
    </citation>
    <scope>NUCLEOTIDE SEQUENCE [LARGE SCALE GENOMIC DNA]</scope>
    <source>
        <strain evidence="1 2">MMS21-Er5</strain>
    </source>
</reference>
<evidence type="ECO:0000313" key="1">
    <source>
        <dbReference type="EMBL" id="UPZ13474.1"/>
    </source>
</evidence>
<dbReference type="EMBL" id="CP096829">
    <property type="protein sequence ID" value="UPZ13474.1"/>
    <property type="molecule type" value="Genomic_DNA"/>
</dbReference>
<protein>
    <submittedName>
        <fullName evidence="1">Uncharacterized protein</fullName>
    </submittedName>
</protein>
<proteinExistence type="predicted"/>